<dbReference type="Proteomes" id="UP001447188">
    <property type="component" value="Unassembled WGS sequence"/>
</dbReference>
<dbReference type="EMBL" id="JBBBZM010000037">
    <property type="protein sequence ID" value="KAL0637226.1"/>
    <property type="molecule type" value="Genomic_DNA"/>
</dbReference>
<feature type="region of interest" description="Disordered" evidence="4">
    <location>
        <begin position="1"/>
        <end position="25"/>
    </location>
</feature>
<name>A0ABR3GNR5_9PEZI</name>
<gene>
    <name evidence="6" type="ORF">Q9L58_003710</name>
</gene>
<sequence>MDREPDFKRRIGNGVSKGLAKSHQTPSHLLSPALLSSPTFPHTDKSTYTTYELRYRFVRSKELPAGSSFSFHVFLGPIPADASSEEWFNSTARIGGHGISSAAGTGTGVSVSGVIPLTRSLLERVGSLEVEKVLPYLKRELRWVIETDNGTAVDLDLLPMFRVRVASAEVGIVESIAPEWDFYESVVDGTRGRLK</sequence>
<reference evidence="6 7" key="1">
    <citation type="submission" date="2024-02" db="EMBL/GenBank/DDBJ databases">
        <title>Discinaceae phylogenomics.</title>
        <authorList>
            <person name="Dirks A.C."/>
            <person name="James T.Y."/>
        </authorList>
    </citation>
    <scope>NUCLEOTIDE SEQUENCE [LARGE SCALE GENOMIC DNA]</scope>
    <source>
        <strain evidence="6 7">ACD0624</strain>
    </source>
</reference>
<evidence type="ECO:0000313" key="7">
    <source>
        <dbReference type="Proteomes" id="UP001447188"/>
    </source>
</evidence>
<dbReference type="InterPro" id="IPR041640">
    <property type="entry name" value="Tyrosinase_C"/>
</dbReference>
<keyword evidence="3" id="KW-0503">Monooxygenase</keyword>
<evidence type="ECO:0000313" key="6">
    <source>
        <dbReference type="EMBL" id="KAL0637226.1"/>
    </source>
</evidence>
<feature type="domain" description="Tyrosinase C-terminal" evidence="5">
    <location>
        <begin position="62"/>
        <end position="165"/>
    </location>
</feature>
<dbReference type="Pfam" id="PF18132">
    <property type="entry name" value="Tyrosinase_C"/>
    <property type="match status" value="1"/>
</dbReference>
<evidence type="ECO:0000256" key="4">
    <source>
        <dbReference type="SAM" id="MobiDB-lite"/>
    </source>
</evidence>
<keyword evidence="7" id="KW-1185">Reference proteome</keyword>
<proteinExistence type="predicted"/>
<organism evidence="6 7">
    <name type="scientific">Discina gigas</name>
    <dbReference type="NCBI Taxonomy" id="1032678"/>
    <lineage>
        <taxon>Eukaryota</taxon>
        <taxon>Fungi</taxon>
        <taxon>Dikarya</taxon>
        <taxon>Ascomycota</taxon>
        <taxon>Pezizomycotina</taxon>
        <taxon>Pezizomycetes</taxon>
        <taxon>Pezizales</taxon>
        <taxon>Discinaceae</taxon>
        <taxon>Discina</taxon>
    </lineage>
</organism>
<evidence type="ECO:0000256" key="2">
    <source>
        <dbReference type="ARBA" id="ARBA00023002"/>
    </source>
</evidence>
<evidence type="ECO:0000256" key="3">
    <source>
        <dbReference type="ARBA" id="ARBA00023033"/>
    </source>
</evidence>
<evidence type="ECO:0000259" key="5">
    <source>
        <dbReference type="Pfam" id="PF18132"/>
    </source>
</evidence>
<accession>A0ABR3GNR5</accession>
<keyword evidence="2" id="KW-0560">Oxidoreductase</keyword>
<comment type="caution">
    <text evidence="6">The sequence shown here is derived from an EMBL/GenBank/DDBJ whole genome shotgun (WGS) entry which is preliminary data.</text>
</comment>
<evidence type="ECO:0000256" key="1">
    <source>
        <dbReference type="ARBA" id="ARBA00001973"/>
    </source>
</evidence>
<protein>
    <recommendedName>
        <fullName evidence="5">Tyrosinase C-terminal domain-containing protein</fullName>
    </recommendedName>
</protein>
<comment type="cofactor">
    <cofactor evidence="1">
        <name>Cu(2+)</name>
        <dbReference type="ChEBI" id="CHEBI:29036"/>
    </cofactor>
</comment>